<dbReference type="InterPro" id="IPR006501">
    <property type="entry name" value="Pectinesterase_inhib_dom"/>
</dbReference>
<dbReference type="InterPro" id="IPR035513">
    <property type="entry name" value="Invertase/methylesterase_inhib"/>
</dbReference>
<dbReference type="SMART" id="SM00856">
    <property type="entry name" value="PMEI"/>
    <property type="match status" value="1"/>
</dbReference>
<dbReference type="SUPFAM" id="SSF101148">
    <property type="entry name" value="Plant invertase/pectin methylesterase inhibitor"/>
    <property type="match status" value="1"/>
</dbReference>
<evidence type="ECO:0000313" key="2">
    <source>
        <dbReference type="EMBL" id="EEF38052.1"/>
    </source>
</evidence>
<dbReference type="Gene3D" id="1.20.140.40">
    <property type="entry name" value="Invertase/pectin methylesterase inhibitor family protein"/>
    <property type="match status" value="1"/>
</dbReference>
<reference evidence="3" key="1">
    <citation type="journal article" date="2010" name="Nat. Biotechnol.">
        <title>Draft genome sequence of the oilseed species Ricinus communis.</title>
        <authorList>
            <person name="Chan A.P."/>
            <person name="Crabtree J."/>
            <person name="Zhao Q."/>
            <person name="Lorenzi H."/>
            <person name="Orvis J."/>
            <person name="Puiu D."/>
            <person name="Melake-Berhan A."/>
            <person name="Jones K.M."/>
            <person name="Redman J."/>
            <person name="Chen G."/>
            <person name="Cahoon E.B."/>
            <person name="Gedil M."/>
            <person name="Stanke M."/>
            <person name="Haas B.J."/>
            <person name="Wortman J.R."/>
            <person name="Fraser-Liggett C.M."/>
            <person name="Ravel J."/>
            <person name="Rabinowicz P.D."/>
        </authorList>
    </citation>
    <scope>NUCLEOTIDE SEQUENCE [LARGE SCALE GENOMIC DNA]</scope>
    <source>
        <strain evidence="3">cv. Hale</strain>
    </source>
</reference>
<dbReference type="NCBIfam" id="TIGR01614">
    <property type="entry name" value="PME_inhib"/>
    <property type="match status" value="1"/>
</dbReference>
<dbReference type="GO" id="GO:0004857">
    <property type="term" value="F:enzyme inhibitor activity"/>
    <property type="evidence" value="ECO:0007669"/>
    <property type="project" value="InterPro"/>
</dbReference>
<dbReference type="Pfam" id="PF04043">
    <property type="entry name" value="PMEI"/>
    <property type="match status" value="1"/>
</dbReference>
<feature type="domain" description="Pectinesterase inhibitor" evidence="1">
    <location>
        <begin position="7"/>
        <end position="150"/>
    </location>
</feature>
<dbReference type="InParanoid" id="B9SE93"/>
<dbReference type="AlphaFoldDB" id="B9SE93"/>
<dbReference type="CDD" id="cd14859">
    <property type="entry name" value="PMEI_like"/>
    <property type="match status" value="1"/>
</dbReference>
<dbReference type="STRING" id="3988.B9SE93"/>
<evidence type="ECO:0000259" key="1">
    <source>
        <dbReference type="SMART" id="SM00856"/>
    </source>
</evidence>
<organism evidence="2 3">
    <name type="scientific">Ricinus communis</name>
    <name type="common">Castor bean</name>
    <dbReference type="NCBI Taxonomy" id="3988"/>
    <lineage>
        <taxon>Eukaryota</taxon>
        <taxon>Viridiplantae</taxon>
        <taxon>Streptophyta</taxon>
        <taxon>Embryophyta</taxon>
        <taxon>Tracheophyta</taxon>
        <taxon>Spermatophyta</taxon>
        <taxon>Magnoliopsida</taxon>
        <taxon>eudicotyledons</taxon>
        <taxon>Gunneridae</taxon>
        <taxon>Pentapetalae</taxon>
        <taxon>rosids</taxon>
        <taxon>fabids</taxon>
        <taxon>Malpighiales</taxon>
        <taxon>Euphorbiaceae</taxon>
        <taxon>Acalyphoideae</taxon>
        <taxon>Acalypheae</taxon>
        <taxon>Ricinus</taxon>
    </lineage>
</organism>
<dbReference type="Proteomes" id="UP000008311">
    <property type="component" value="Unassembled WGS sequence"/>
</dbReference>
<gene>
    <name evidence="2" type="ORF">RCOM_0960620</name>
</gene>
<dbReference type="EMBL" id="EQ973935">
    <property type="protein sequence ID" value="EEF38052.1"/>
    <property type="molecule type" value="Genomic_DNA"/>
</dbReference>
<dbReference type="PANTHER" id="PTHR31890:SF11">
    <property type="entry name" value="PECTINESTERASE INHIBITOR DOMAIN-CONTAINING PROTEIN"/>
    <property type="match status" value="1"/>
</dbReference>
<accession>B9SE93</accession>
<proteinExistence type="predicted"/>
<protein>
    <recommendedName>
        <fullName evidence="1">Pectinesterase inhibitor domain-containing protein</fullName>
    </recommendedName>
</protein>
<keyword evidence="3" id="KW-1185">Reference proteome</keyword>
<sequence length="159" mass="16842">MEATFKNPGELISDICKQSGSDKKFCIQILKSNPQTATASSLKSLAEIALGMARKESVSTSGFFKSLLVRDSNNPAAKASIEECAKYFSEAVGMLNLGGLEGGTASLDVHYALDNAQYCENALANANVHIGSIGPAIQEWKKSYSVAYAAVIAVENSQN</sequence>
<dbReference type="PANTHER" id="PTHR31890">
    <property type="entry name" value="PLANT INVERTASE/PECTIN METHYLESTERASE INHIBITOR SUPERFAMILY PROTEIN"/>
    <property type="match status" value="1"/>
</dbReference>
<name>B9SE93_RICCO</name>
<evidence type="ECO:0000313" key="3">
    <source>
        <dbReference type="Proteomes" id="UP000008311"/>
    </source>
</evidence>